<dbReference type="PANTHER" id="PTHR30329">
    <property type="entry name" value="STATOR ELEMENT OF FLAGELLAR MOTOR COMPLEX"/>
    <property type="match status" value="1"/>
</dbReference>
<keyword evidence="5" id="KW-0732">Signal</keyword>
<evidence type="ECO:0000313" key="8">
    <source>
        <dbReference type="Proteomes" id="UP000243887"/>
    </source>
</evidence>
<dbReference type="Proteomes" id="UP000243887">
    <property type="component" value="Unassembled WGS sequence"/>
</dbReference>
<dbReference type="GO" id="GO:0009279">
    <property type="term" value="C:cell outer membrane"/>
    <property type="evidence" value="ECO:0007669"/>
    <property type="project" value="UniProtKB-SubCell"/>
</dbReference>
<keyword evidence="8" id="KW-1185">Reference proteome</keyword>
<feature type="chain" id="PRO_5017216730" evidence="5">
    <location>
        <begin position="22"/>
        <end position="233"/>
    </location>
</feature>
<dbReference type="InterPro" id="IPR006665">
    <property type="entry name" value="OmpA-like"/>
</dbReference>
<dbReference type="PRINTS" id="PR01021">
    <property type="entry name" value="OMPADOMAIN"/>
</dbReference>
<dbReference type="InterPro" id="IPR050330">
    <property type="entry name" value="Bact_OuterMem_StrucFunc"/>
</dbReference>
<dbReference type="EMBL" id="FORU01000001">
    <property type="protein sequence ID" value="SFI80254.1"/>
    <property type="molecule type" value="Genomic_DNA"/>
</dbReference>
<evidence type="ECO:0000256" key="3">
    <source>
        <dbReference type="ARBA" id="ARBA00023237"/>
    </source>
</evidence>
<dbReference type="InterPro" id="IPR008969">
    <property type="entry name" value="CarboxyPept-like_regulatory"/>
</dbReference>
<evidence type="ECO:0000256" key="2">
    <source>
        <dbReference type="ARBA" id="ARBA00023136"/>
    </source>
</evidence>
<dbReference type="AlphaFoldDB" id="A0A1I3L648"/>
<name>A0A1I3L648_9FLAO</name>
<dbReference type="InterPro" id="IPR036737">
    <property type="entry name" value="OmpA-like_sf"/>
</dbReference>
<accession>A0A1I3L648</accession>
<reference evidence="8" key="1">
    <citation type="submission" date="2016-10" db="EMBL/GenBank/DDBJ databases">
        <authorList>
            <person name="Varghese N."/>
            <person name="Submissions S."/>
        </authorList>
    </citation>
    <scope>NUCLEOTIDE SEQUENCE [LARGE SCALE GENOMIC DNA]</scope>
    <source>
        <strain evidence="8">DSM 26542</strain>
    </source>
</reference>
<feature type="domain" description="OmpA-like" evidence="6">
    <location>
        <begin position="115"/>
        <end position="233"/>
    </location>
</feature>
<dbReference type="PROSITE" id="PS51123">
    <property type="entry name" value="OMPA_2"/>
    <property type="match status" value="1"/>
</dbReference>
<dbReference type="SUPFAM" id="SSF103088">
    <property type="entry name" value="OmpA-like"/>
    <property type="match status" value="1"/>
</dbReference>
<dbReference type="InterPro" id="IPR006664">
    <property type="entry name" value="OMP_bac"/>
</dbReference>
<organism evidence="7 8">
    <name type="scientific">Myroides guanonis</name>
    <dbReference type="NCBI Taxonomy" id="1150112"/>
    <lineage>
        <taxon>Bacteria</taxon>
        <taxon>Pseudomonadati</taxon>
        <taxon>Bacteroidota</taxon>
        <taxon>Flavobacteriia</taxon>
        <taxon>Flavobacteriales</taxon>
        <taxon>Flavobacteriaceae</taxon>
        <taxon>Myroides</taxon>
    </lineage>
</organism>
<dbReference type="Gene3D" id="3.30.1330.60">
    <property type="entry name" value="OmpA-like domain"/>
    <property type="match status" value="1"/>
</dbReference>
<dbReference type="SUPFAM" id="SSF49464">
    <property type="entry name" value="Carboxypeptidase regulatory domain-like"/>
    <property type="match status" value="1"/>
</dbReference>
<dbReference type="Gene3D" id="2.60.40.1120">
    <property type="entry name" value="Carboxypeptidase-like, regulatory domain"/>
    <property type="match status" value="1"/>
</dbReference>
<evidence type="ECO:0000313" key="7">
    <source>
        <dbReference type="EMBL" id="SFI80254.1"/>
    </source>
</evidence>
<dbReference type="RefSeq" id="WP_177190133.1">
    <property type="nucleotide sequence ID" value="NZ_FORU01000001.1"/>
</dbReference>
<sequence>MKQLQQVIATLFVLVTTMVSAQGPSVTLKGKVYDKESQEGIEQAEIRLYDNKGSVLTTVITNSIGEYQLELESEEKRFKVEAKAKDYNQAEVLIDKSKQGLVVDFGLYRQVLPIEKSHLPTIYFDFDSSFLTEKAKEELKQVVSFMNTNPTVKVRVNAHTDTRGSSDYNDWLSSRRAARVKKWLIENGGIEKERIEELYFGKTQLSNSCKDGILCSKEQHQENRRCDFEIVTR</sequence>
<evidence type="ECO:0000256" key="4">
    <source>
        <dbReference type="PROSITE-ProRule" id="PRU00473"/>
    </source>
</evidence>
<gene>
    <name evidence="7" type="ORF">SAMN04487893_101195</name>
</gene>
<keyword evidence="2 4" id="KW-0472">Membrane</keyword>
<keyword evidence="3" id="KW-0998">Cell outer membrane</keyword>
<feature type="signal peptide" evidence="5">
    <location>
        <begin position="1"/>
        <end position="21"/>
    </location>
</feature>
<dbReference type="Pfam" id="PF00691">
    <property type="entry name" value="OmpA"/>
    <property type="match status" value="1"/>
</dbReference>
<comment type="subcellular location">
    <subcellularLocation>
        <location evidence="1">Cell outer membrane</location>
    </subcellularLocation>
</comment>
<protein>
    <submittedName>
        <fullName evidence="7">Outer membrane protein OmpA</fullName>
    </submittedName>
</protein>
<dbReference type="PANTHER" id="PTHR30329:SF21">
    <property type="entry name" value="LIPOPROTEIN YIAD-RELATED"/>
    <property type="match status" value="1"/>
</dbReference>
<dbReference type="STRING" id="1150112.SAMN04487893_101195"/>
<proteinExistence type="predicted"/>
<dbReference type="CDD" id="cd07185">
    <property type="entry name" value="OmpA_C-like"/>
    <property type="match status" value="1"/>
</dbReference>
<evidence type="ECO:0000256" key="1">
    <source>
        <dbReference type="ARBA" id="ARBA00004442"/>
    </source>
</evidence>
<evidence type="ECO:0000259" key="6">
    <source>
        <dbReference type="PROSITE" id="PS51123"/>
    </source>
</evidence>
<evidence type="ECO:0000256" key="5">
    <source>
        <dbReference type="SAM" id="SignalP"/>
    </source>
</evidence>